<organism evidence="1 2">
    <name type="scientific">Carex littledalei</name>
    <dbReference type="NCBI Taxonomy" id="544730"/>
    <lineage>
        <taxon>Eukaryota</taxon>
        <taxon>Viridiplantae</taxon>
        <taxon>Streptophyta</taxon>
        <taxon>Embryophyta</taxon>
        <taxon>Tracheophyta</taxon>
        <taxon>Spermatophyta</taxon>
        <taxon>Magnoliopsida</taxon>
        <taxon>Liliopsida</taxon>
        <taxon>Poales</taxon>
        <taxon>Cyperaceae</taxon>
        <taxon>Cyperoideae</taxon>
        <taxon>Cariceae</taxon>
        <taxon>Carex</taxon>
        <taxon>Carex subgen. Euthyceras</taxon>
    </lineage>
</organism>
<gene>
    <name evidence="1" type="ORF">FCM35_KLT00166</name>
</gene>
<keyword evidence="2" id="KW-1185">Reference proteome</keyword>
<evidence type="ECO:0000313" key="1">
    <source>
        <dbReference type="EMBL" id="KAF3341528.1"/>
    </source>
</evidence>
<name>A0A833RVT4_9POAL</name>
<reference evidence="1" key="1">
    <citation type="submission" date="2020-01" db="EMBL/GenBank/DDBJ databases">
        <title>Genome sequence of Kobresia littledalei, the first chromosome-level genome in the family Cyperaceae.</title>
        <authorList>
            <person name="Qu G."/>
        </authorList>
    </citation>
    <scope>NUCLEOTIDE SEQUENCE</scope>
    <source>
        <strain evidence="1">C.B.Clarke</strain>
        <tissue evidence="1">Leaf</tissue>
    </source>
</reference>
<accession>A0A833RVT4</accession>
<sequence length="65" mass="7502">MWELVLFIGFIRVGRMSDLDIVKRPILIRLFVLLPTDNKVKGLLRGNISSINLPELNYTYKLEVG</sequence>
<evidence type="ECO:0000313" key="2">
    <source>
        <dbReference type="Proteomes" id="UP000623129"/>
    </source>
</evidence>
<proteinExistence type="predicted"/>
<dbReference type="AlphaFoldDB" id="A0A833RVT4"/>
<comment type="caution">
    <text evidence="1">The sequence shown here is derived from an EMBL/GenBank/DDBJ whole genome shotgun (WGS) entry which is preliminary data.</text>
</comment>
<dbReference type="Proteomes" id="UP000623129">
    <property type="component" value="Unassembled WGS sequence"/>
</dbReference>
<dbReference type="EMBL" id="SWLB01000001">
    <property type="protein sequence ID" value="KAF3341528.1"/>
    <property type="molecule type" value="Genomic_DNA"/>
</dbReference>
<protein>
    <submittedName>
        <fullName evidence="1">Uncharacterized protein</fullName>
    </submittedName>
</protein>